<dbReference type="InterPro" id="IPR029058">
    <property type="entry name" value="AB_hydrolase_fold"/>
</dbReference>
<dbReference type="Pfam" id="PF12697">
    <property type="entry name" value="Abhydrolase_6"/>
    <property type="match status" value="1"/>
</dbReference>
<dbReference type="SUPFAM" id="SSF53474">
    <property type="entry name" value="alpha/beta-Hydrolases"/>
    <property type="match status" value="1"/>
</dbReference>
<dbReference type="OrthoDB" id="5311491at2759"/>
<name>A0A4S4L9U1_9AGAM</name>
<dbReference type="AlphaFoldDB" id="A0A4S4L9U1"/>
<proteinExistence type="predicted"/>
<dbReference type="EMBL" id="SGPK01000107">
    <property type="protein sequence ID" value="THH08247.1"/>
    <property type="molecule type" value="Genomic_DNA"/>
</dbReference>
<protein>
    <recommendedName>
        <fullName evidence="1">AB hydrolase-1 domain-containing protein</fullName>
    </recommendedName>
</protein>
<gene>
    <name evidence="2" type="ORF">EW145_g2822</name>
</gene>
<dbReference type="Proteomes" id="UP000308199">
    <property type="component" value="Unassembled WGS sequence"/>
</dbReference>
<sequence length="356" mass="40120">MPLIPIDDSGNSLFYEDSGIPSGAETDYTTLIVVHGTAFHAAVFKRLIPIAPRYQIRLVLVNRRDYPNSSPYSDEDLELIKGSSEVTHTEFAKARGAEFATFIKHFAERERIPPTSLDRKSGGVVLMAWSSGNSYTIPLLAFADSISASIRESIQPFLRSLMIFDVPRWVLGPPPLDYGSGVLRDESLSLEERARRFNEWVSAYYTHTSVTSRDINDLQLYPVAGSRAGTTETMSADERRELTHYAAVPRSEIAARTAAPEIYAERVRRALFDDELAKYLPGCGVDVVWCERSTWASIDAAWGFEKLKEKADEQGIRGRPLRMFMMPGANHFPHWDEPEKAMAFFANVISTWRPFQ</sequence>
<dbReference type="Gene3D" id="3.40.50.1820">
    <property type="entry name" value="alpha/beta hydrolase"/>
    <property type="match status" value="1"/>
</dbReference>
<reference evidence="2 3" key="1">
    <citation type="submission" date="2019-02" db="EMBL/GenBank/DDBJ databases">
        <title>Genome sequencing of the rare red list fungi Phellinidium pouzarii.</title>
        <authorList>
            <person name="Buettner E."/>
            <person name="Kellner H."/>
        </authorList>
    </citation>
    <scope>NUCLEOTIDE SEQUENCE [LARGE SCALE GENOMIC DNA]</scope>
    <source>
        <strain evidence="2 3">DSM 108285</strain>
    </source>
</reference>
<evidence type="ECO:0000259" key="1">
    <source>
        <dbReference type="Pfam" id="PF12697"/>
    </source>
</evidence>
<feature type="domain" description="AB hydrolase-1" evidence="1">
    <location>
        <begin position="31"/>
        <end position="341"/>
    </location>
</feature>
<organism evidence="2 3">
    <name type="scientific">Phellinidium pouzarii</name>
    <dbReference type="NCBI Taxonomy" id="167371"/>
    <lineage>
        <taxon>Eukaryota</taxon>
        <taxon>Fungi</taxon>
        <taxon>Dikarya</taxon>
        <taxon>Basidiomycota</taxon>
        <taxon>Agaricomycotina</taxon>
        <taxon>Agaricomycetes</taxon>
        <taxon>Hymenochaetales</taxon>
        <taxon>Hymenochaetaceae</taxon>
        <taxon>Phellinidium</taxon>
    </lineage>
</organism>
<evidence type="ECO:0000313" key="2">
    <source>
        <dbReference type="EMBL" id="THH08247.1"/>
    </source>
</evidence>
<accession>A0A4S4L9U1</accession>
<dbReference type="InterPro" id="IPR000073">
    <property type="entry name" value="AB_hydrolase_1"/>
</dbReference>
<evidence type="ECO:0000313" key="3">
    <source>
        <dbReference type="Proteomes" id="UP000308199"/>
    </source>
</evidence>
<keyword evidence="3" id="KW-1185">Reference proteome</keyword>
<comment type="caution">
    <text evidence="2">The sequence shown here is derived from an EMBL/GenBank/DDBJ whole genome shotgun (WGS) entry which is preliminary data.</text>
</comment>